<feature type="transmembrane region" description="Helical" evidence="2">
    <location>
        <begin position="131"/>
        <end position="151"/>
    </location>
</feature>
<proteinExistence type="predicted"/>
<reference evidence="3 4" key="1">
    <citation type="submission" date="2017-11" db="EMBL/GenBank/DDBJ databases">
        <title>Complete genome sequence of Streptomyces lavendulae subsp. lavendulae CCM 3239 (formerly 'Streptomyces aureofaciens CCM 3239'), the producer of the angucycline-type antibiotic auricin.</title>
        <authorList>
            <person name="Busche T."/>
            <person name="Novakova R."/>
            <person name="Al'Dilaimi A."/>
            <person name="Homerova D."/>
            <person name="Feckova L."/>
            <person name="Rezuchova B."/>
            <person name="Mingyar E."/>
            <person name="Csolleiova D."/>
            <person name="Bekeova C."/>
            <person name="Winkler A."/>
            <person name="Sevcikova B."/>
            <person name="Kalinowski J."/>
            <person name="Kormanec J."/>
            <person name="Ruckert C."/>
        </authorList>
    </citation>
    <scope>NUCLEOTIDE SEQUENCE [LARGE SCALE GENOMIC DNA]</scope>
    <source>
        <strain evidence="3 4">CCM 3239</strain>
    </source>
</reference>
<feature type="compositionally biased region" description="Pro residues" evidence="1">
    <location>
        <begin position="1"/>
        <end position="11"/>
    </location>
</feature>
<feature type="transmembrane region" description="Helical" evidence="2">
    <location>
        <begin position="93"/>
        <end position="111"/>
    </location>
</feature>
<sequence>MPGTTPLPPLVSTPGANRVPPPLGVTSAKPPARLRVLPAATDTATRFVLPTVLFFLYNWLIGFGNRLGLFVVMTVTLVLTAVLTSRSTKLTRGAGYAASTVIAVGLLADVIDKQGSWNGDGWYDGILYDSPYTLQLLLHTVCVLTIATYCYREIRTRRARSDHGTSDGVEASTP</sequence>
<evidence type="ECO:0000256" key="2">
    <source>
        <dbReference type="SAM" id="Phobius"/>
    </source>
</evidence>
<evidence type="ECO:0000313" key="4">
    <source>
        <dbReference type="Proteomes" id="UP000231791"/>
    </source>
</evidence>
<feature type="region of interest" description="Disordered" evidence="1">
    <location>
        <begin position="1"/>
        <end position="26"/>
    </location>
</feature>
<dbReference type="EMBL" id="CP024985">
    <property type="protein sequence ID" value="ATZ29294.1"/>
    <property type="molecule type" value="Genomic_DNA"/>
</dbReference>
<protein>
    <submittedName>
        <fullName evidence="3">Uncharacterized protein</fullName>
    </submittedName>
</protein>
<keyword evidence="2" id="KW-1133">Transmembrane helix</keyword>
<evidence type="ECO:0000256" key="1">
    <source>
        <dbReference type="SAM" id="MobiDB-lite"/>
    </source>
</evidence>
<keyword evidence="4" id="KW-1185">Reference proteome</keyword>
<dbReference type="KEGG" id="slx:SLAV_37645"/>
<dbReference type="Proteomes" id="UP000231791">
    <property type="component" value="Chromosome"/>
</dbReference>
<accession>A0A2K8PRE6</accession>
<gene>
    <name evidence="3" type="ORF">SLAV_37645</name>
</gene>
<keyword evidence="2" id="KW-0472">Membrane</keyword>
<organism evidence="3 4">
    <name type="scientific">Streptomyces lavendulae subsp. lavendulae</name>
    <dbReference type="NCBI Taxonomy" id="58340"/>
    <lineage>
        <taxon>Bacteria</taxon>
        <taxon>Bacillati</taxon>
        <taxon>Actinomycetota</taxon>
        <taxon>Actinomycetes</taxon>
        <taxon>Kitasatosporales</taxon>
        <taxon>Streptomycetaceae</taxon>
        <taxon>Streptomyces</taxon>
    </lineage>
</organism>
<feature type="transmembrane region" description="Helical" evidence="2">
    <location>
        <begin position="67"/>
        <end position="84"/>
    </location>
</feature>
<evidence type="ECO:0000313" key="3">
    <source>
        <dbReference type="EMBL" id="ATZ29294.1"/>
    </source>
</evidence>
<dbReference type="AlphaFoldDB" id="A0A2K8PRE6"/>
<keyword evidence="2" id="KW-0812">Transmembrane</keyword>
<name>A0A2K8PRE6_STRLA</name>